<dbReference type="Gene3D" id="1.10.600.10">
    <property type="entry name" value="Farnesyl Diphosphate Synthase"/>
    <property type="match status" value="1"/>
</dbReference>
<evidence type="ECO:0000256" key="2">
    <source>
        <dbReference type="ARBA" id="ARBA00023239"/>
    </source>
</evidence>
<dbReference type="InterPro" id="IPR008949">
    <property type="entry name" value="Isoprenoid_synthase_dom_sf"/>
</dbReference>
<dbReference type="GO" id="GO:0016838">
    <property type="term" value="F:carbon-oxygen lyase activity, acting on phosphates"/>
    <property type="evidence" value="ECO:0007669"/>
    <property type="project" value="InterPro"/>
</dbReference>
<dbReference type="AlphaFoldDB" id="A0AAD6ICA3"/>
<comment type="caution">
    <text evidence="3">The sequence shown here is derived from an EMBL/GenBank/DDBJ whole genome shotgun (WGS) entry which is preliminary data.</text>
</comment>
<evidence type="ECO:0008006" key="5">
    <source>
        <dbReference type="Google" id="ProtNLM"/>
    </source>
</evidence>
<gene>
    <name evidence="3" type="ORF">N7460_006856</name>
</gene>
<organism evidence="3 4">
    <name type="scientific">Penicillium canescens</name>
    <dbReference type="NCBI Taxonomy" id="5083"/>
    <lineage>
        <taxon>Eukaryota</taxon>
        <taxon>Fungi</taxon>
        <taxon>Dikarya</taxon>
        <taxon>Ascomycota</taxon>
        <taxon>Pezizomycotina</taxon>
        <taxon>Eurotiomycetes</taxon>
        <taxon>Eurotiomycetidae</taxon>
        <taxon>Eurotiales</taxon>
        <taxon>Aspergillaceae</taxon>
        <taxon>Penicillium</taxon>
    </lineage>
</organism>
<reference evidence="3" key="2">
    <citation type="submission" date="2023-01" db="EMBL/GenBank/DDBJ databases">
        <authorList>
            <person name="Petersen C."/>
        </authorList>
    </citation>
    <scope>NUCLEOTIDE SEQUENCE</scope>
    <source>
        <strain evidence="3">IBT 15450</strain>
    </source>
</reference>
<comment type="similarity">
    <text evidence="1">Belongs to the trichodiene synthase family.</text>
</comment>
<keyword evidence="2" id="KW-0456">Lyase</keyword>
<dbReference type="Proteomes" id="UP001219568">
    <property type="component" value="Unassembled WGS sequence"/>
</dbReference>
<dbReference type="EMBL" id="JAQJZL010000005">
    <property type="protein sequence ID" value="KAJ6041466.1"/>
    <property type="molecule type" value="Genomic_DNA"/>
</dbReference>
<dbReference type="SUPFAM" id="SSF48576">
    <property type="entry name" value="Terpenoid synthases"/>
    <property type="match status" value="1"/>
</dbReference>
<evidence type="ECO:0000313" key="4">
    <source>
        <dbReference type="Proteomes" id="UP001219568"/>
    </source>
</evidence>
<proteinExistence type="inferred from homology"/>
<evidence type="ECO:0000256" key="1">
    <source>
        <dbReference type="ARBA" id="ARBA00007946"/>
    </source>
</evidence>
<evidence type="ECO:0000313" key="3">
    <source>
        <dbReference type="EMBL" id="KAJ6041466.1"/>
    </source>
</evidence>
<name>A0AAD6ICA3_PENCN</name>
<reference evidence="3" key="1">
    <citation type="journal article" date="2023" name="IMA Fungus">
        <title>Comparative genomic study of the Penicillium genus elucidates a diverse pangenome and 15 lateral gene transfer events.</title>
        <authorList>
            <person name="Petersen C."/>
            <person name="Sorensen T."/>
            <person name="Nielsen M.R."/>
            <person name="Sondergaard T.E."/>
            <person name="Sorensen J.L."/>
            <person name="Fitzpatrick D.A."/>
            <person name="Frisvad J.C."/>
            <person name="Nielsen K.L."/>
        </authorList>
    </citation>
    <scope>NUCLEOTIDE SEQUENCE</scope>
    <source>
        <strain evidence="3">IBT 15450</strain>
    </source>
</reference>
<sequence length="330" mass="37009">MDPAIHVPLALSPPSMRPAPTQSAGVTHLKHLINNYLSNLEFDRPGTHHGMAYAIEKGVESHFVSLPLEKGMCFPVRPVFEVAATFAHQAYTGLSLELQIQCAILLAYMFIVDDIARCSMKGLDSFGQKFFDQRDHADYILNGLDGHIRGLSNHYGPSCYSQITQGLIAYVNGCVMAEANAKSSAQNSQSSLMPAYLQSKDGGAEVLIHLLWPKDIFPSDKSPFSYSEVTPRLMRFVNYSKHILSYYREGIRGPEQRNFVDDWAKLRGLSSLEILEQFANGGVKAMKEIDALPLDPLIVERVQIFTKGWIMLGIAHREYHLVELFQDEYL</sequence>
<dbReference type="InterPro" id="IPR024652">
    <property type="entry name" value="Trichodiene_synth"/>
</dbReference>
<keyword evidence="4" id="KW-1185">Reference proteome</keyword>
<accession>A0AAD6ICA3</accession>
<dbReference type="Pfam" id="PF06330">
    <property type="entry name" value="TRI5"/>
    <property type="match status" value="1"/>
</dbReference>
<protein>
    <recommendedName>
        <fullName evidence="5">Terpenoid synthase</fullName>
    </recommendedName>
</protein>